<keyword evidence="2" id="KW-0863">Zinc-finger</keyword>
<dbReference type="Gene3D" id="2.20.25.240">
    <property type="match status" value="1"/>
</dbReference>
<evidence type="ECO:0000256" key="2">
    <source>
        <dbReference type="ARBA" id="ARBA00022771"/>
    </source>
</evidence>
<keyword evidence="7" id="KW-1185">Reference proteome</keyword>
<dbReference type="PANTHER" id="PTHR47160:SF8">
    <property type="entry name" value="MULE TRANSPOSASE DOMAIN-CONTAINING PROTEIN"/>
    <property type="match status" value="1"/>
</dbReference>
<keyword evidence="3" id="KW-0862">Zinc</keyword>
<dbReference type="GO" id="GO:0008270">
    <property type="term" value="F:zinc ion binding"/>
    <property type="evidence" value="ECO:0007669"/>
    <property type="project" value="UniProtKB-KW"/>
</dbReference>
<dbReference type="Pfam" id="PF04500">
    <property type="entry name" value="FLYWCH"/>
    <property type="match status" value="1"/>
</dbReference>
<keyword evidence="1" id="KW-0479">Metal-binding</keyword>
<evidence type="ECO:0000256" key="3">
    <source>
        <dbReference type="ARBA" id="ARBA00022833"/>
    </source>
</evidence>
<dbReference type="AlphaFoldDB" id="A0A8S3PYV4"/>
<comment type="caution">
    <text evidence="6">The sequence shown here is derived from an EMBL/GenBank/DDBJ whole genome shotgun (WGS) entry which is preliminary data.</text>
</comment>
<dbReference type="EMBL" id="CAJPWZ010000291">
    <property type="protein sequence ID" value="CAG2189366.1"/>
    <property type="molecule type" value="Genomic_DNA"/>
</dbReference>
<reference evidence="6" key="1">
    <citation type="submission" date="2021-03" db="EMBL/GenBank/DDBJ databases">
        <authorList>
            <person name="Bekaert M."/>
        </authorList>
    </citation>
    <scope>NUCLEOTIDE SEQUENCE</scope>
</reference>
<dbReference type="InterPro" id="IPR018289">
    <property type="entry name" value="MULE_transposase_dom"/>
</dbReference>
<feature type="domain" description="MULE transposase" evidence="5">
    <location>
        <begin position="165"/>
        <end position="259"/>
    </location>
</feature>
<dbReference type="PANTHER" id="PTHR47160">
    <property type="entry name" value="PUTATIVE-RELATED"/>
    <property type="match status" value="1"/>
</dbReference>
<protein>
    <recommendedName>
        <fullName evidence="8">MULE transposase domain-containing protein</fullName>
    </recommendedName>
</protein>
<evidence type="ECO:0000256" key="1">
    <source>
        <dbReference type="ARBA" id="ARBA00022723"/>
    </source>
</evidence>
<feature type="domain" description="FLYWCH-type" evidence="4">
    <location>
        <begin position="5"/>
        <end position="54"/>
    </location>
</feature>
<organism evidence="6 7">
    <name type="scientific">Mytilus edulis</name>
    <name type="common">Blue mussel</name>
    <dbReference type="NCBI Taxonomy" id="6550"/>
    <lineage>
        <taxon>Eukaryota</taxon>
        <taxon>Metazoa</taxon>
        <taxon>Spiralia</taxon>
        <taxon>Lophotrochozoa</taxon>
        <taxon>Mollusca</taxon>
        <taxon>Bivalvia</taxon>
        <taxon>Autobranchia</taxon>
        <taxon>Pteriomorphia</taxon>
        <taxon>Mytilida</taxon>
        <taxon>Mytiloidea</taxon>
        <taxon>Mytilidae</taxon>
        <taxon>Mytilinae</taxon>
        <taxon>Mytilus</taxon>
    </lineage>
</organism>
<evidence type="ECO:0000259" key="5">
    <source>
        <dbReference type="Pfam" id="PF10551"/>
    </source>
</evidence>
<name>A0A8S3PYV4_MYTED</name>
<dbReference type="Pfam" id="PF10551">
    <property type="entry name" value="MULE"/>
    <property type="match status" value="1"/>
</dbReference>
<evidence type="ECO:0000313" key="6">
    <source>
        <dbReference type="EMBL" id="CAG2189366.1"/>
    </source>
</evidence>
<dbReference type="InterPro" id="IPR007588">
    <property type="entry name" value="Znf_FLYWCH"/>
</dbReference>
<evidence type="ECO:0008006" key="8">
    <source>
        <dbReference type="Google" id="ProtNLM"/>
    </source>
</evidence>
<sequence length="437" mass="51529">MAYVVQGSRGGKILIHEGYRYQKNRIRLNAIHWRCWRNTCRAPLRTAVFDIQNAPNNIDVLHVSEHDHQEDQETIDSASIRQRMVNHVSANPEVSGRQAYDNVVQQVPRNERDTTINDVAINGRWCLTKDGDQFLSKLDNGWGIAVFCTREALMCLGDCNDTYKDATFKSVPRPYMQFLTIHGFYRDRVIPFVYALITDKHIGSYRQITRHIKRCYRRLTDNDLSPQNIVSDFETGMITAAETEFPQARMCGCFFHFCRSIWRRLQKEGLRNAFNRRLALRRCVRKMMAIAYLPLAVVRQNFQLFRQDATTQRLCHNCPGLRELLTYFQRNYLNGQFSPVIWNVYQRNMDNRTNNHVECNFQQEMERSSWQTSSKLVVLFEALSVAAVRRGDRPPVRKRKYRLLQERIDRLTNPYRNGQRTLNQYWDAMVYTVAQFN</sequence>
<evidence type="ECO:0000313" key="7">
    <source>
        <dbReference type="Proteomes" id="UP000683360"/>
    </source>
</evidence>
<dbReference type="Proteomes" id="UP000683360">
    <property type="component" value="Unassembled WGS sequence"/>
</dbReference>
<proteinExistence type="predicted"/>
<evidence type="ECO:0000259" key="4">
    <source>
        <dbReference type="Pfam" id="PF04500"/>
    </source>
</evidence>
<gene>
    <name evidence="6" type="ORF">MEDL_4734</name>
</gene>
<accession>A0A8S3PYV4</accession>
<dbReference type="OrthoDB" id="9976404at2759"/>